<keyword evidence="2" id="KW-1277">Toxin-antitoxin system</keyword>
<evidence type="ECO:0000313" key="8">
    <source>
        <dbReference type="EMBL" id="CFQ52709.1"/>
    </source>
</evidence>
<dbReference type="InterPro" id="IPR012933">
    <property type="entry name" value="HicA_mRNA_interferase"/>
</dbReference>
<dbReference type="SUPFAM" id="SSF54786">
    <property type="entry name" value="YcfA/nrd intein domain"/>
    <property type="match status" value="1"/>
</dbReference>
<evidence type="ECO:0000256" key="3">
    <source>
        <dbReference type="ARBA" id="ARBA00022722"/>
    </source>
</evidence>
<dbReference type="InterPro" id="IPR038570">
    <property type="entry name" value="HicA_sf"/>
</dbReference>
<name>A0A0E1NEL8_YEREN</name>
<evidence type="ECO:0000313" key="11">
    <source>
        <dbReference type="Proteomes" id="UP000041601"/>
    </source>
</evidence>
<protein>
    <submittedName>
        <fullName evidence="10">Type II toxin-antitoxin system HicA family toxin</fullName>
    </submittedName>
    <submittedName>
        <fullName evidence="8">YcfA-like protein</fullName>
    </submittedName>
</protein>
<keyword evidence="7" id="KW-0346">Stress response</keyword>
<comment type="similarity">
    <text evidence="1">Belongs to the HicA mRNA interferase family.</text>
</comment>
<gene>
    <name evidence="8" type="ORF">ERS137941_00417</name>
    <name evidence="9" type="ORF">ERS137959_01891</name>
    <name evidence="10" type="ORF">I6I39_12345</name>
</gene>
<evidence type="ECO:0000313" key="9">
    <source>
        <dbReference type="EMBL" id="CND68222.1"/>
    </source>
</evidence>
<dbReference type="Proteomes" id="UP000048841">
    <property type="component" value="Unassembled WGS sequence"/>
</dbReference>
<dbReference type="EMBL" id="CPXJ01000019">
    <property type="protein sequence ID" value="CND68222.1"/>
    <property type="molecule type" value="Genomic_DNA"/>
</dbReference>
<dbReference type="PATRIC" id="fig|630.129.peg.805"/>
<dbReference type="RefSeq" id="WP_005163314.1">
    <property type="nucleotide sequence ID" value="NZ_CGBC01000029.1"/>
</dbReference>
<evidence type="ECO:0000313" key="12">
    <source>
        <dbReference type="Proteomes" id="UP000048841"/>
    </source>
</evidence>
<evidence type="ECO:0000256" key="7">
    <source>
        <dbReference type="ARBA" id="ARBA00023016"/>
    </source>
</evidence>
<dbReference type="Proteomes" id="UP000041601">
    <property type="component" value="Unassembled WGS sequence"/>
</dbReference>
<evidence type="ECO:0000313" key="10">
    <source>
        <dbReference type="EMBL" id="QQU45788.1"/>
    </source>
</evidence>
<keyword evidence="5" id="KW-0378">Hydrolase</keyword>
<dbReference type="GO" id="GO:0004519">
    <property type="term" value="F:endonuclease activity"/>
    <property type="evidence" value="ECO:0007669"/>
    <property type="project" value="UniProtKB-KW"/>
</dbReference>
<dbReference type="Proteomes" id="UP000595309">
    <property type="component" value="Chromosome"/>
</dbReference>
<evidence type="ECO:0000256" key="4">
    <source>
        <dbReference type="ARBA" id="ARBA00022759"/>
    </source>
</evidence>
<dbReference type="GeneID" id="31410304"/>
<keyword evidence="3" id="KW-0540">Nuclease</keyword>
<dbReference type="GO" id="GO:0003729">
    <property type="term" value="F:mRNA binding"/>
    <property type="evidence" value="ECO:0007669"/>
    <property type="project" value="InterPro"/>
</dbReference>
<reference evidence="8 12" key="2">
    <citation type="submission" date="2015-03" db="EMBL/GenBank/DDBJ databases">
        <authorList>
            <person name="Murphy D."/>
        </authorList>
    </citation>
    <scope>NUCLEOTIDE SEQUENCE [LARGE SCALE GENOMIC DNA]</scope>
    <source>
        <strain evidence="8 12">IP26249</strain>
    </source>
</reference>
<reference evidence="9 11" key="1">
    <citation type="submission" date="2015-03" db="EMBL/GenBank/DDBJ databases">
        <authorList>
            <consortium name="Pathogen Informatics"/>
            <person name="Murphy D."/>
        </authorList>
    </citation>
    <scope>NUCLEOTIDE SEQUENCE [LARGE SCALE GENOMIC DNA]</scope>
    <source>
        <strain evidence="9 11">IP05342</strain>
    </source>
</reference>
<dbReference type="OMA" id="HYSHHIT"/>
<accession>A0A0E1NEL8</accession>
<dbReference type="EMBL" id="CP068146">
    <property type="protein sequence ID" value="QQU45788.1"/>
    <property type="molecule type" value="Genomic_DNA"/>
</dbReference>
<dbReference type="EMBL" id="CGBR01000002">
    <property type="protein sequence ID" value="CFQ52709.1"/>
    <property type="molecule type" value="Genomic_DNA"/>
</dbReference>
<dbReference type="AlphaFoldDB" id="A0A0E1NEL8"/>
<keyword evidence="11" id="KW-1185">Reference proteome</keyword>
<evidence type="ECO:0000256" key="5">
    <source>
        <dbReference type="ARBA" id="ARBA00022801"/>
    </source>
</evidence>
<dbReference type="Pfam" id="PF07927">
    <property type="entry name" value="HicA_toxin"/>
    <property type="match status" value="1"/>
</dbReference>
<dbReference type="Gene3D" id="3.30.920.30">
    <property type="entry name" value="Hypothetical protein"/>
    <property type="match status" value="1"/>
</dbReference>
<dbReference type="KEGG" id="yet:CH48_2468"/>
<evidence type="ECO:0000256" key="2">
    <source>
        <dbReference type="ARBA" id="ARBA00022649"/>
    </source>
</evidence>
<sequence length="66" mass="7301">MESGELIKRLQDAGWQIRGGKKTNGGSHITLCKPGIRKIITLPHPRKELSKGMLRQAQQIAGIKLI</sequence>
<evidence type="ECO:0000313" key="13">
    <source>
        <dbReference type="Proteomes" id="UP000595309"/>
    </source>
</evidence>
<organism evidence="8 12">
    <name type="scientific">Yersinia enterocolitica</name>
    <dbReference type="NCBI Taxonomy" id="630"/>
    <lineage>
        <taxon>Bacteria</taxon>
        <taxon>Pseudomonadati</taxon>
        <taxon>Pseudomonadota</taxon>
        <taxon>Gammaproteobacteria</taxon>
        <taxon>Enterobacterales</taxon>
        <taxon>Yersiniaceae</taxon>
        <taxon>Yersinia</taxon>
    </lineage>
</organism>
<keyword evidence="4" id="KW-0255">Endonuclease</keyword>
<evidence type="ECO:0000256" key="1">
    <source>
        <dbReference type="ARBA" id="ARBA00006620"/>
    </source>
</evidence>
<proteinExistence type="inferred from homology"/>
<reference evidence="10 13" key="3">
    <citation type="submission" date="2021-01" db="EMBL/GenBank/DDBJ databases">
        <title>FDA dAtabase for Regulatory Grade micrObial Sequences (FDA-ARGOS): Supporting development and validation of Infectious Disease Dx tests.</title>
        <authorList>
            <person name="Blissenbach B."/>
            <person name="Krut O."/>
            <person name="Tallon L."/>
            <person name="Sadzewicz L."/>
            <person name="Zhao X."/>
            <person name="Boylan J."/>
            <person name="Ott S."/>
            <person name="Bowen H."/>
            <person name="Vavikolanu K."/>
            <person name="Mehta A."/>
            <person name="Aluvathingal J."/>
            <person name="Nadendla S."/>
            <person name="Yan Y."/>
            <person name="Sichtig H."/>
        </authorList>
    </citation>
    <scope>NUCLEOTIDE SEQUENCE [LARGE SCALE GENOMIC DNA]</scope>
    <source>
        <strain evidence="10 13">FDAARGOS_1082</strain>
    </source>
</reference>
<evidence type="ECO:0000256" key="6">
    <source>
        <dbReference type="ARBA" id="ARBA00022884"/>
    </source>
</evidence>
<keyword evidence="6" id="KW-0694">RNA-binding</keyword>
<dbReference type="GO" id="GO:0016787">
    <property type="term" value="F:hydrolase activity"/>
    <property type="evidence" value="ECO:0007669"/>
    <property type="project" value="UniProtKB-KW"/>
</dbReference>